<dbReference type="AlphaFoldDB" id="A0A4Q1CAC5"/>
<organism evidence="1 2">
    <name type="scientific">Oleiharenicola lentus</name>
    <dbReference type="NCBI Taxonomy" id="2508720"/>
    <lineage>
        <taxon>Bacteria</taxon>
        <taxon>Pseudomonadati</taxon>
        <taxon>Verrucomicrobiota</taxon>
        <taxon>Opitutia</taxon>
        <taxon>Opitutales</taxon>
        <taxon>Opitutaceae</taxon>
        <taxon>Oleiharenicola</taxon>
    </lineage>
</organism>
<accession>A0A4Q1CAC5</accession>
<gene>
    <name evidence="1" type="ORF">ESB00_08190</name>
</gene>
<comment type="caution">
    <text evidence="1">The sequence shown here is derived from an EMBL/GenBank/DDBJ whole genome shotgun (WGS) entry which is preliminary data.</text>
</comment>
<dbReference type="OrthoDB" id="196437at2"/>
<protein>
    <submittedName>
        <fullName evidence="1">Uncharacterized protein</fullName>
    </submittedName>
</protein>
<evidence type="ECO:0000313" key="1">
    <source>
        <dbReference type="EMBL" id="RXK55850.1"/>
    </source>
</evidence>
<dbReference type="EMBL" id="SDHX01000001">
    <property type="protein sequence ID" value="RXK55850.1"/>
    <property type="molecule type" value="Genomic_DNA"/>
</dbReference>
<keyword evidence="2" id="KW-1185">Reference proteome</keyword>
<proteinExistence type="predicted"/>
<name>A0A4Q1CAC5_9BACT</name>
<sequence>MATPAPYEDWRTEPVDRAEDAASNFGFHLMMHCRAEALKKVASSSAPATKAELDAVVADAVDTALHNVADLLEGFWITHAGAKHRTEFALAVRVKDEEGKIIERIDVSPCLVDLPIGYWSWKDNFEGS</sequence>
<dbReference type="Proteomes" id="UP000290218">
    <property type="component" value="Unassembled WGS sequence"/>
</dbReference>
<evidence type="ECO:0000313" key="2">
    <source>
        <dbReference type="Proteomes" id="UP000290218"/>
    </source>
</evidence>
<reference evidence="1 2" key="1">
    <citation type="submission" date="2019-01" db="EMBL/GenBank/DDBJ databases">
        <title>Lacunisphaera sp. strain TWA-58.</title>
        <authorList>
            <person name="Chen W.-M."/>
        </authorList>
    </citation>
    <scope>NUCLEOTIDE SEQUENCE [LARGE SCALE GENOMIC DNA]</scope>
    <source>
        <strain evidence="1 2">TWA-58</strain>
    </source>
</reference>